<evidence type="ECO:0000313" key="1">
    <source>
        <dbReference type="EMBL" id="JAH29879.1"/>
    </source>
</evidence>
<dbReference type="EMBL" id="GBXM01078698">
    <property type="protein sequence ID" value="JAH29879.1"/>
    <property type="molecule type" value="Transcribed_RNA"/>
</dbReference>
<reference evidence="1" key="1">
    <citation type="submission" date="2014-11" db="EMBL/GenBank/DDBJ databases">
        <authorList>
            <person name="Amaro Gonzalez C."/>
        </authorList>
    </citation>
    <scope>NUCLEOTIDE SEQUENCE</scope>
</reference>
<name>A0A0E9RLB5_ANGAN</name>
<sequence>MYLFGLRQRKISSNILKLIPMRFVLFQCTVVTVYLNCYCMQKGKHNLV</sequence>
<protein>
    <submittedName>
        <fullName evidence="1">Uncharacterized protein</fullName>
    </submittedName>
</protein>
<dbReference type="AlphaFoldDB" id="A0A0E9RLB5"/>
<accession>A0A0E9RLB5</accession>
<proteinExistence type="predicted"/>
<organism evidence="1">
    <name type="scientific">Anguilla anguilla</name>
    <name type="common">European freshwater eel</name>
    <name type="synonym">Muraena anguilla</name>
    <dbReference type="NCBI Taxonomy" id="7936"/>
    <lineage>
        <taxon>Eukaryota</taxon>
        <taxon>Metazoa</taxon>
        <taxon>Chordata</taxon>
        <taxon>Craniata</taxon>
        <taxon>Vertebrata</taxon>
        <taxon>Euteleostomi</taxon>
        <taxon>Actinopterygii</taxon>
        <taxon>Neopterygii</taxon>
        <taxon>Teleostei</taxon>
        <taxon>Anguilliformes</taxon>
        <taxon>Anguillidae</taxon>
        <taxon>Anguilla</taxon>
    </lineage>
</organism>
<reference evidence="1" key="2">
    <citation type="journal article" date="2015" name="Fish Shellfish Immunol.">
        <title>Early steps in the European eel (Anguilla anguilla)-Vibrio vulnificus interaction in the gills: Role of the RtxA13 toxin.</title>
        <authorList>
            <person name="Callol A."/>
            <person name="Pajuelo D."/>
            <person name="Ebbesson L."/>
            <person name="Teles M."/>
            <person name="MacKenzie S."/>
            <person name="Amaro C."/>
        </authorList>
    </citation>
    <scope>NUCLEOTIDE SEQUENCE</scope>
</reference>